<evidence type="ECO:0008006" key="10">
    <source>
        <dbReference type="Google" id="ProtNLM"/>
    </source>
</evidence>
<feature type="compositionally biased region" description="Polar residues" evidence="5">
    <location>
        <begin position="286"/>
        <end position="310"/>
    </location>
</feature>
<keyword evidence="1" id="KW-0479">Metal-binding</keyword>
<evidence type="ECO:0000313" key="8">
    <source>
        <dbReference type="EMBL" id="TRZ01162.1"/>
    </source>
</evidence>
<dbReference type="InterPro" id="IPR019786">
    <property type="entry name" value="Zinc_finger_PHD-type_CS"/>
</dbReference>
<dbReference type="InterPro" id="IPR003618">
    <property type="entry name" value="TFIIS_cen_dom"/>
</dbReference>
<feature type="region of interest" description="Disordered" evidence="5">
    <location>
        <begin position="396"/>
        <end position="518"/>
    </location>
</feature>
<organism evidence="8 9">
    <name type="scientific">Danionella cerebrum</name>
    <dbReference type="NCBI Taxonomy" id="2873325"/>
    <lineage>
        <taxon>Eukaryota</taxon>
        <taxon>Metazoa</taxon>
        <taxon>Chordata</taxon>
        <taxon>Craniata</taxon>
        <taxon>Vertebrata</taxon>
        <taxon>Euteleostomi</taxon>
        <taxon>Actinopterygii</taxon>
        <taxon>Neopterygii</taxon>
        <taxon>Teleostei</taxon>
        <taxon>Ostariophysi</taxon>
        <taxon>Cypriniformes</taxon>
        <taxon>Danionidae</taxon>
        <taxon>Danioninae</taxon>
        <taxon>Danionella</taxon>
    </lineage>
</organism>
<feature type="domain" description="TFIIS central" evidence="7">
    <location>
        <begin position="656"/>
        <end position="749"/>
    </location>
</feature>
<dbReference type="PROSITE" id="PS50016">
    <property type="entry name" value="ZF_PHD_2"/>
    <property type="match status" value="1"/>
</dbReference>
<feature type="compositionally biased region" description="Low complexity" evidence="5">
    <location>
        <begin position="639"/>
        <end position="649"/>
    </location>
</feature>
<evidence type="ECO:0000259" key="7">
    <source>
        <dbReference type="PROSITE" id="PS51321"/>
    </source>
</evidence>
<dbReference type="OrthoDB" id="1884872at2759"/>
<sequence length="1759" mass="194500">MSLEDSSVKRANYTVQVFMDIVGGPFNHLVPSDQLEDSLLLGQNLECEASDVFEGDQPEDSLKNMLSDKDPMFGSASAQFHLLENEDVSFKLGRSTDQDAAAGSIGQSTNDGEQIHSSFSRGRTQAANSQRRQTACRGRPRGRPPGPTRKTADHQQTEFKYSEIPDEVLRAKRQALLSQRFGVHEVDPSMNPVVVLHRLTVTVGGYKIELLPGPSHSFGSFSTSALQALGFPDEGINSEGLTFDFGQSQDECTQEVIHSQELGEVSIDQSTSNEIPMDFGPYVNPNEVQDTNNPSVDSINQQDTKKNNQIKAKKLSLEKTGKKNGTVIQPGVKTLVKNKPSPGPTKTKQSSLIRPALLHKVHPKGKTHLSKPDSDKVKLAKLGVKRPGTPLALKAASKIQKIQDGHSVRQSTNPSVPLSPRKASSESGVKSVQSPQPSKKPLNSPTLPSKANPSLTNYQTDEEQEKTKIKKPEKIQQRHKNRTSRSISIEEPQLFIPDNAPVVKKETDGDPPPESDTVWDPSKNCALCKKPHSHRFMVGCGRCDDWFHGDCIGLDMAKVQQMEKEDQEYVCLKCCAEENGKPESSDQSDDKSSVKQKPVQTLTAGGIRPFRKDSGDRRLSEDSAQKVSKGKHEMKKVKISPSSSKTPSTGQIRRSVRDSLEEILLKRLKESDLKTSTEKPAELARRTEKELFALFQGVLYKRVLKGEISPADLVRMTAEELASKELAAWRKRENRHTIEMIEKEQREVERRPITKITHKGEIEIENQEPGKAPEAIEVEPEPVKDLEVAEEKLPEIKPESPKKAADTTSLHKSHLFDLNCKICTGRMAPPTEEATTKVVKVATTVMKRQSDSSKEDTATFLSSMNSLWGGFVDMPAVAKFLTKAYPVSGILDHLTQDLPDNIHVGGRISPQIVWDYVEKIRASGTKEICVIRLTPDTEEDEISYTLLYAYFSSRRRYGVVANNRKQVKDMYLIPLGSTEKIPHQIVPFDGPGLETNRPNLLLGLVIRQRPKRDFATILPSDMNEAPNFFVEIKSQVEHPQKKIVAVKEERSFISELGNTTKKDTAELIKAVVEEAIVEPETNENVSLRFLPGVLKSPNNAASSSNDYVKNDLVTKTASGDGGNHAVTAPKPPSSAPRLDRFIIRKKDSKTVKPEQATTTFSLESSIQKKRTGITNLHNKLAEGPAPSLSNEHAEGLLSSLSNKPPEGHIPFLSDKPADGVSTLLKEKPLDGVTMPPKDKPSDGVRMPLKVKPSDGVRMPPKDKPSDGVTMPPKDKPSDGVTMPPKDKPSDGVTMPPKDKPSDGVTMPSKDKPSDGVTMPSKDKPSDGVTMPPKDKPSDGVTMPSKDKPSDGDKTADGVSTSQKDIATGEAETSQKDKIADGITTSLKDKPADGFITSKGKHVDEVTPSLSNKPADVVMLSLSDKPADVSTESFLSSLSSSKLKKEPETSSASSPVGQETRNDTLSEVSKDSISVGSCSKNERLSMVTIGKASPSDILKRTSLSVETIETKPNVNNSEKTLQTVQPTAQGNKAIENIQTISTISSIGKNEGLKQPRIPSFSPKIYNPPVFHSYLSGPPDVQYYPPTANPAPFIPLQPQVPPPFPFPSGPPPLLMFPQSDPNLLSTPWAQTIPSQTPPEASRLFESSLSTSSSHSREEKVLETSYKDLVEKESRHSEESYRKDKRDKERHEKHHHKSKHYDREREKQRDRSHSHKERLSKDDRHEKYRERRHSSHHREKDKDKHRRDSDHEKHRRDKERRS</sequence>
<dbReference type="EMBL" id="SRMA01024154">
    <property type="protein sequence ID" value="TRZ01162.1"/>
    <property type="molecule type" value="Genomic_DNA"/>
</dbReference>
<dbReference type="InterPro" id="IPR011011">
    <property type="entry name" value="Znf_FYVE_PHD"/>
</dbReference>
<evidence type="ECO:0000256" key="4">
    <source>
        <dbReference type="PROSITE-ProRule" id="PRU00146"/>
    </source>
</evidence>
<dbReference type="InterPro" id="IPR013083">
    <property type="entry name" value="Znf_RING/FYVE/PHD"/>
</dbReference>
<proteinExistence type="predicted"/>
<feature type="compositionally biased region" description="Polar residues" evidence="5">
    <location>
        <begin position="425"/>
        <end position="459"/>
    </location>
</feature>
<feature type="compositionally biased region" description="Basic and acidic residues" evidence="5">
    <location>
        <begin position="1652"/>
        <end position="1687"/>
    </location>
</feature>
<evidence type="ECO:0000256" key="3">
    <source>
        <dbReference type="ARBA" id="ARBA00022833"/>
    </source>
</evidence>
<evidence type="ECO:0000313" key="9">
    <source>
        <dbReference type="Proteomes" id="UP000316079"/>
    </source>
</evidence>
<name>A0A553RG58_9TELE</name>
<dbReference type="SMART" id="SM00510">
    <property type="entry name" value="TFS2M"/>
    <property type="match status" value="1"/>
</dbReference>
<feature type="compositionally biased region" description="Basic and acidic residues" evidence="5">
    <location>
        <begin position="1698"/>
        <end position="1726"/>
    </location>
</feature>
<feature type="compositionally biased region" description="Basic and acidic residues" evidence="5">
    <location>
        <begin position="1251"/>
        <end position="1265"/>
    </location>
</feature>
<feature type="region of interest" description="Disordered" evidence="5">
    <location>
        <begin position="99"/>
        <end position="157"/>
    </location>
</feature>
<feature type="compositionally biased region" description="Basic residues" evidence="5">
    <location>
        <begin position="1688"/>
        <end position="1697"/>
    </location>
</feature>
<feature type="region of interest" description="Disordered" evidence="5">
    <location>
        <begin position="1225"/>
        <end position="1473"/>
    </location>
</feature>
<accession>A0A553RG58</accession>
<dbReference type="STRING" id="623744.A0A553RG58"/>
<dbReference type="Gene3D" id="3.30.40.10">
    <property type="entry name" value="Zinc/RING finger domain, C3HC4 (zinc finger)"/>
    <property type="match status" value="1"/>
</dbReference>
<feature type="compositionally biased region" description="Basic and acidic residues" evidence="5">
    <location>
        <begin position="1344"/>
        <end position="1355"/>
    </location>
</feature>
<feature type="compositionally biased region" description="Basic and acidic residues" evidence="5">
    <location>
        <begin position="1735"/>
        <end position="1749"/>
    </location>
</feature>
<feature type="domain" description="PHD-type" evidence="6">
    <location>
        <begin position="522"/>
        <end position="577"/>
    </location>
</feature>
<feature type="compositionally biased region" description="Basic residues" evidence="5">
    <location>
        <begin position="1750"/>
        <end position="1759"/>
    </location>
</feature>
<feature type="compositionally biased region" description="Low complexity" evidence="5">
    <location>
        <begin position="1429"/>
        <end position="1440"/>
    </location>
</feature>
<dbReference type="PROSITE" id="PS51321">
    <property type="entry name" value="TFIIS_CENTRAL"/>
    <property type="match status" value="1"/>
</dbReference>
<feature type="compositionally biased region" description="Pro residues" evidence="5">
    <location>
        <begin position="1603"/>
        <end position="1612"/>
    </location>
</feature>
<feature type="region of interest" description="Disordered" evidence="5">
    <location>
        <begin position="265"/>
        <end position="356"/>
    </location>
</feature>
<feature type="compositionally biased region" description="Basic and acidic residues" evidence="5">
    <location>
        <begin position="581"/>
        <end position="593"/>
    </location>
</feature>
<evidence type="ECO:0000256" key="1">
    <source>
        <dbReference type="ARBA" id="ARBA00022723"/>
    </source>
</evidence>
<dbReference type="CDD" id="cd15638">
    <property type="entry name" value="PHD_PHF3"/>
    <property type="match status" value="1"/>
</dbReference>
<evidence type="ECO:0000256" key="5">
    <source>
        <dbReference type="SAM" id="MobiDB-lite"/>
    </source>
</evidence>
<feature type="region of interest" description="Disordered" evidence="5">
    <location>
        <begin position="1114"/>
        <end position="1138"/>
    </location>
</feature>
<dbReference type="InterPro" id="IPR019787">
    <property type="entry name" value="Znf_PHD-finger"/>
</dbReference>
<dbReference type="PANTHER" id="PTHR11477:SF10">
    <property type="entry name" value="PHD FINGER PROTEIN 3"/>
    <property type="match status" value="1"/>
</dbReference>
<dbReference type="PROSITE" id="PS01359">
    <property type="entry name" value="ZF_PHD_1"/>
    <property type="match status" value="1"/>
</dbReference>
<feature type="compositionally biased region" description="Basic and acidic residues" evidence="5">
    <location>
        <begin position="465"/>
        <end position="476"/>
    </location>
</feature>
<dbReference type="SMART" id="SM00249">
    <property type="entry name" value="PHD"/>
    <property type="match status" value="1"/>
</dbReference>
<reference evidence="8 9" key="1">
    <citation type="journal article" date="2019" name="Sci. Data">
        <title>Hybrid genome assembly and annotation of Danionella translucida.</title>
        <authorList>
            <person name="Kadobianskyi M."/>
            <person name="Schulze L."/>
            <person name="Schuelke M."/>
            <person name="Judkewitz B."/>
        </authorList>
    </citation>
    <scope>NUCLEOTIDE SEQUENCE [LARGE SCALE GENOMIC DNA]</scope>
    <source>
        <strain evidence="8 9">Bolton</strain>
    </source>
</reference>
<keyword evidence="9" id="KW-1185">Reference proteome</keyword>
<dbReference type="GO" id="GO:0006351">
    <property type="term" value="P:DNA-templated transcription"/>
    <property type="evidence" value="ECO:0007669"/>
    <property type="project" value="InterPro"/>
</dbReference>
<keyword evidence="3" id="KW-0862">Zinc</keyword>
<dbReference type="InterPro" id="IPR036575">
    <property type="entry name" value="TFIIS_cen_dom_sf"/>
</dbReference>
<feature type="compositionally biased region" description="Polar residues" evidence="5">
    <location>
        <begin position="1617"/>
        <end position="1636"/>
    </location>
</feature>
<dbReference type="GO" id="GO:0008270">
    <property type="term" value="F:zinc ion binding"/>
    <property type="evidence" value="ECO:0007669"/>
    <property type="project" value="UniProtKB-KW"/>
</dbReference>
<dbReference type="SUPFAM" id="SSF46942">
    <property type="entry name" value="Elongation factor TFIIS domain 2"/>
    <property type="match status" value="1"/>
</dbReference>
<evidence type="ECO:0000259" key="6">
    <source>
        <dbReference type="PROSITE" id="PS50016"/>
    </source>
</evidence>
<dbReference type="Gene3D" id="1.10.472.30">
    <property type="entry name" value="Transcription elongation factor S-II, central domain"/>
    <property type="match status" value="1"/>
</dbReference>
<keyword evidence="2 4" id="KW-0863">Zinc-finger</keyword>
<feature type="region of interest" description="Disordered" evidence="5">
    <location>
        <begin position="581"/>
        <end position="655"/>
    </location>
</feature>
<dbReference type="Pfam" id="PF07744">
    <property type="entry name" value="SPOC"/>
    <property type="match status" value="1"/>
</dbReference>
<feature type="compositionally biased region" description="Polar residues" evidence="5">
    <location>
        <begin position="105"/>
        <end position="133"/>
    </location>
</feature>
<feature type="compositionally biased region" description="Basic residues" evidence="5">
    <location>
        <begin position="628"/>
        <end position="638"/>
    </location>
</feature>
<feature type="compositionally biased region" description="Low complexity" evidence="5">
    <location>
        <begin position="1639"/>
        <end position="1651"/>
    </location>
</feature>
<dbReference type="Proteomes" id="UP000316079">
    <property type="component" value="Unassembled WGS sequence"/>
</dbReference>
<dbReference type="GO" id="GO:0005634">
    <property type="term" value="C:nucleus"/>
    <property type="evidence" value="ECO:0007669"/>
    <property type="project" value="TreeGrafter"/>
</dbReference>
<dbReference type="Pfam" id="PF07500">
    <property type="entry name" value="TFIIS_M"/>
    <property type="match status" value="1"/>
</dbReference>
<protein>
    <recommendedName>
        <fullName evidence="10">PHD finger protein 3</fullName>
    </recommendedName>
</protein>
<evidence type="ECO:0000256" key="2">
    <source>
        <dbReference type="ARBA" id="ARBA00022771"/>
    </source>
</evidence>
<feature type="region of interest" description="Disordered" evidence="5">
    <location>
        <begin position="1179"/>
        <end position="1202"/>
    </location>
</feature>
<gene>
    <name evidence="8" type="ORF">DNTS_002842</name>
</gene>
<feature type="compositionally biased region" description="Basic and acidic residues" evidence="5">
    <location>
        <begin position="1459"/>
        <end position="1469"/>
    </location>
</feature>
<dbReference type="PANTHER" id="PTHR11477">
    <property type="entry name" value="TRANSCRIPTION FACTOR S-II ZINC FINGER DOMAIN-CONTAINING PROTEIN"/>
    <property type="match status" value="1"/>
</dbReference>
<feature type="region of interest" description="Disordered" evidence="5">
    <location>
        <begin position="1603"/>
        <end position="1759"/>
    </location>
</feature>
<comment type="caution">
    <text evidence="8">The sequence shown here is derived from an EMBL/GenBank/DDBJ whole genome shotgun (WGS) entry which is preliminary data.</text>
</comment>
<dbReference type="InterPro" id="IPR001965">
    <property type="entry name" value="Znf_PHD"/>
</dbReference>
<dbReference type="InterPro" id="IPR012921">
    <property type="entry name" value="SPOC_C"/>
</dbReference>
<dbReference type="Pfam" id="PF00628">
    <property type="entry name" value="PHD"/>
    <property type="match status" value="1"/>
</dbReference>
<feature type="compositionally biased region" description="Basic and acidic residues" evidence="5">
    <location>
        <begin position="610"/>
        <end position="624"/>
    </location>
</feature>
<dbReference type="SUPFAM" id="SSF57903">
    <property type="entry name" value="FYVE/PHD zinc finger"/>
    <property type="match status" value="1"/>
</dbReference>